<dbReference type="PANTHER" id="PTHR30532:SF28">
    <property type="entry name" value="PETROBACTIN-BINDING PROTEIN YCLQ"/>
    <property type="match status" value="1"/>
</dbReference>
<dbReference type="KEGG" id="tfl:RPIT_10470"/>
<dbReference type="EMBL" id="CP019605">
    <property type="protein sequence ID" value="AQP45167.1"/>
    <property type="molecule type" value="Genomic_DNA"/>
</dbReference>
<accession>A0A1Q2CGE1</accession>
<dbReference type="RefSeq" id="WP_077342958.1">
    <property type="nucleotide sequence ID" value="NZ_CP019605.1"/>
</dbReference>
<sequence length="315" mass="33180">MNISKRLMAAAAASLLALTACGADSTDNTPADAPSAESITIEHTQGTTTLDGPAQTIVALDLGALDTLNALGVADRVVGIPEVAAMPEALADFSDVETVGTMQEPNLEKIAELNPDLVIAGFRSAKLTPELAKNFNVIDVTYGSDESFYDGVAYASTLIGQAVGLEDETDEQLAELRETIDDAKAKVNPEHKALIVMTTGGKAGAHGAESRYGVVHKDLGIKPALDNIKTESHGDPISFEAIQQANPDLLIVVDRDAAVGQEGAAAEQVLDNELVASTNAWKNDQVVYLDGGRWYLMIHGLDNSVEMINEIAEAL</sequence>
<comment type="similarity">
    <text evidence="2">Belongs to the bacterial solute-binding protein 8 family.</text>
</comment>
<evidence type="ECO:0000256" key="2">
    <source>
        <dbReference type="ARBA" id="ARBA00008814"/>
    </source>
</evidence>
<dbReference type="Gene3D" id="3.40.50.1980">
    <property type="entry name" value="Nitrogenase molybdenum iron protein domain"/>
    <property type="match status" value="2"/>
</dbReference>
<evidence type="ECO:0000256" key="4">
    <source>
        <dbReference type="ARBA" id="ARBA00022729"/>
    </source>
</evidence>
<keyword evidence="6" id="KW-1185">Reference proteome</keyword>
<dbReference type="AlphaFoldDB" id="A0A1Q2CGE1"/>
<dbReference type="CDD" id="cd01140">
    <property type="entry name" value="FatB"/>
    <property type="match status" value="1"/>
</dbReference>
<dbReference type="GO" id="GO:1901678">
    <property type="term" value="P:iron coordination entity transport"/>
    <property type="evidence" value="ECO:0007669"/>
    <property type="project" value="UniProtKB-ARBA"/>
</dbReference>
<dbReference type="InterPro" id="IPR033870">
    <property type="entry name" value="FatB"/>
</dbReference>
<keyword evidence="3" id="KW-0813">Transport</keyword>
<protein>
    <submittedName>
        <fullName evidence="5">Uncharacterized protein</fullName>
    </submittedName>
</protein>
<dbReference type="GO" id="GO:0030288">
    <property type="term" value="C:outer membrane-bounded periplasmic space"/>
    <property type="evidence" value="ECO:0007669"/>
    <property type="project" value="TreeGrafter"/>
</dbReference>
<dbReference type="InterPro" id="IPR051313">
    <property type="entry name" value="Bact_iron-sidero_bind"/>
</dbReference>
<dbReference type="SUPFAM" id="SSF53807">
    <property type="entry name" value="Helical backbone' metal receptor"/>
    <property type="match status" value="1"/>
</dbReference>
<dbReference type="PROSITE" id="PS50983">
    <property type="entry name" value="FE_B12_PBP"/>
    <property type="match status" value="1"/>
</dbReference>
<dbReference type="InterPro" id="IPR002491">
    <property type="entry name" value="ABC_transptr_periplasmic_BD"/>
</dbReference>
<dbReference type="OrthoDB" id="9793175at2"/>
<evidence type="ECO:0000256" key="3">
    <source>
        <dbReference type="ARBA" id="ARBA00022448"/>
    </source>
</evidence>
<proteinExistence type="inferred from homology"/>
<reference evidence="5 6" key="1">
    <citation type="journal article" date="2016" name="Int. J. Syst. Evol. Microbiol.">
        <title>Tessaracoccus flavus sp. nov., isolated from the drainage system of a lindane-producing factory.</title>
        <authorList>
            <person name="Kumari R."/>
            <person name="Singh P."/>
            <person name="Schumann P."/>
            <person name="Lal R."/>
        </authorList>
    </citation>
    <scope>NUCLEOTIDE SEQUENCE [LARGE SCALE GENOMIC DNA]</scope>
    <source>
        <strain evidence="5 6">RP1T</strain>
    </source>
</reference>
<evidence type="ECO:0000313" key="6">
    <source>
        <dbReference type="Proteomes" id="UP000188324"/>
    </source>
</evidence>
<evidence type="ECO:0000256" key="1">
    <source>
        <dbReference type="ARBA" id="ARBA00004196"/>
    </source>
</evidence>
<dbReference type="STRING" id="1610493.RPIT_10470"/>
<evidence type="ECO:0000313" key="5">
    <source>
        <dbReference type="EMBL" id="AQP45167.1"/>
    </source>
</evidence>
<dbReference type="Pfam" id="PF01497">
    <property type="entry name" value="Peripla_BP_2"/>
    <property type="match status" value="1"/>
</dbReference>
<keyword evidence="4" id="KW-0732">Signal</keyword>
<dbReference type="Proteomes" id="UP000188324">
    <property type="component" value="Chromosome"/>
</dbReference>
<organism evidence="5 6">
    <name type="scientific">Tessaracoccus flavus</name>
    <dbReference type="NCBI Taxonomy" id="1610493"/>
    <lineage>
        <taxon>Bacteria</taxon>
        <taxon>Bacillati</taxon>
        <taxon>Actinomycetota</taxon>
        <taxon>Actinomycetes</taxon>
        <taxon>Propionibacteriales</taxon>
        <taxon>Propionibacteriaceae</taxon>
        <taxon>Tessaracoccus</taxon>
    </lineage>
</organism>
<gene>
    <name evidence="5" type="ORF">RPIT_10470</name>
</gene>
<dbReference type="PROSITE" id="PS51257">
    <property type="entry name" value="PROKAR_LIPOPROTEIN"/>
    <property type="match status" value="1"/>
</dbReference>
<dbReference type="PANTHER" id="PTHR30532">
    <property type="entry name" value="IRON III DICITRATE-BINDING PERIPLASMIC PROTEIN"/>
    <property type="match status" value="1"/>
</dbReference>
<name>A0A1Q2CGE1_9ACTN</name>
<comment type="subcellular location">
    <subcellularLocation>
        <location evidence="1">Cell envelope</location>
    </subcellularLocation>
</comment>